<reference evidence="2" key="1">
    <citation type="submission" date="2014-09" db="EMBL/GenBank/DDBJ databases">
        <authorList>
            <person name="Magalhaes I.L.F."/>
            <person name="Oliveira U."/>
            <person name="Santos F.R."/>
            <person name="Vidigal T.H.D.A."/>
            <person name="Brescovit A.D."/>
            <person name="Santos A.J."/>
        </authorList>
    </citation>
    <scope>NUCLEOTIDE SEQUENCE</scope>
    <source>
        <tissue evidence="2">Shoot tissue taken approximately 20 cm above the soil surface</tissue>
    </source>
</reference>
<dbReference type="EMBL" id="GBRH01227498">
    <property type="protein sequence ID" value="JAD70397.1"/>
    <property type="molecule type" value="Transcribed_RNA"/>
</dbReference>
<feature type="compositionally biased region" description="Low complexity" evidence="1">
    <location>
        <begin position="43"/>
        <end position="55"/>
    </location>
</feature>
<evidence type="ECO:0000256" key="1">
    <source>
        <dbReference type="SAM" id="MobiDB-lite"/>
    </source>
</evidence>
<name>A0A0A9CFV7_ARUDO</name>
<sequence>MLPLAHPAGHSGLRPTLPRRAPASARARFPNRARTLARARPPSAGAAETETASTSGGFGGGSVLSFLCPLLKFLGGGDPSQERNDVVEVTTSSLSSLARLPWGSSVATNSGENIDLATSAPTLQLGMPLL</sequence>
<organism evidence="2">
    <name type="scientific">Arundo donax</name>
    <name type="common">Giant reed</name>
    <name type="synonym">Donax arundinaceus</name>
    <dbReference type="NCBI Taxonomy" id="35708"/>
    <lineage>
        <taxon>Eukaryota</taxon>
        <taxon>Viridiplantae</taxon>
        <taxon>Streptophyta</taxon>
        <taxon>Embryophyta</taxon>
        <taxon>Tracheophyta</taxon>
        <taxon>Spermatophyta</taxon>
        <taxon>Magnoliopsida</taxon>
        <taxon>Liliopsida</taxon>
        <taxon>Poales</taxon>
        <taxon>Poaceae</taxon>
        <taxon>PACMAD clade</taxon>
        <taxon>Arundinoideae</taxon>
        <taxon>Arundineae</taxon>
        <taxon>Arundo</taxon>
    </lineage>
</organism>
<dbReference type="GO" id="GO:0009507">
    <property type="term" value="C:chloroplast"/>
    <property type="evidence" value="ECO:0007669"/>
    <property type="project" value="TreeGrafter"/>
</dbReference>
<dbReference type="AlphaFoldDB" id="A0A0A9CFV7"/>
<dbReference type="PANTHER" id="PTHR45288:SF2">
    <property type="entry name" value="THIOREDOXIN FAMILY PROTEIN"/>
    <property type="match status" value="1"/>
</dbReference>
<reference evidence="2" key="2">
    <citation type="journal article" date="2015" name="Data Brief">
        <title>Shoot transcriptome of the giant reed, Arundo donax.</title>
        <authorList>
            <person name="Barrero R.A."/>
            <person name="Guerrero F.D."/>
            <person name="Moolhuijzen P."/>
            <person name="Goolsby J.A."/>
            <person name="Tidwell J."/>
            <person name="Bellgard S.E."/>
            <person name="Bellgard M.I."/>
        </authorList>
    </citation>
    <scope>NUCLEOTIDE SEQUENCE</scope>
    <source>
        <tissue evidence="2">Shoot tissue taken approximately 20 cm above the soil surface</tissue>
    </source>
</reference>
<accession>A0A0A9CFV7</accession>
<evidence type="ECO:0000313" key="2">
    <source>
        <dbReference type="EMBL" id="JAD70397.1"/>
    </source>
</evidence>
<proteinExistence type="predicted"/>
<dbReference type="PANTHER" id="PTHR45288">
    <property type="entry name" value="THIOREDOXIN FAMILY PROTEIN"/>
    <property type="match status" value="1"/>
</dbReference>
<protein>
    <submittedName>
        <fullName evidence="2">Uncharacterized protein</fullName>
    </submittedName>
</protein>
<feature type="compositionally biased region" description="Low complexity" evidence="1">
    <location>
        <begin position="14"/>
        <end position="28"/>
    </location>
</feature>
<feature type="region of interest" description="Disordered" evidence="1">
    <location>
        <begin position="1"/>
        <end position="58"/>
    </location>
</feature>